<keyword evidence="2" id="KW-1185">Reference proteome</keyword>
<dbReference type="AlphaFoldDB" id="A0A066WGA3"/>
<dbReference type="RefSeq" id="XP_013245645.1">
    <property type="nucleotide sequence ID" value="XM_013390191.1"/>
</dbReference>
<organism evidence="1 2">
    <name type="scientific">Tilletiaria anomala (strain ATCC 24038 / CBS 436.72 / UBC 951)</name>
    <dbReference type="NCBI Taxonomy" id="1037660"/>
    <lineage>
        <taxon>Eukaryota</taxon>
        <taxon>Fungi</taxon>
        <taxon>Dikarya</taxon>
        <taxon>Basidiomycota</taxon>
        <taxon>Ustilaginomycotina</taxon>
        <taxon>Exobasidiomycetes</taxon>
        <taxon>Georgefischeriales</taxon>
        <taxon>Tilletiariaceae</taxon>
        <taxon>Tilletiaria</taxon>
    </lineage>
</organism>
<dbReference type="Proteomes" id="UP000027361">
    <property type="component" value="Unassembled WGS sequence"/>
</dbReference>
<name>A0A066WGA3_TILAU</name>
<dbReference type="EMBL" id="JMSN01000006">
    <property type="protein sequence ID" value="KDN52806.1"/>
    <property type="molecule type" value="Genomic_DNA"/>
</dbReference>
<sequence>MLYVTIAWAHELSLDARSDGPCVRRPATNCPSRLERCSNKKRTTAPVSAAAAMNQASLQETSPQAFRERVVLPCRSPFWIVLSSASCAGRLRPQRANCCCVLSAPSCKPHVSNIQGSLRSQGAVALHPSIIPRQLQIDSGTASRQASQLLLRGVSRTLR</sequence>
<dbReference type="GeneID" id="25261613"/>
<evidence type="ECO:0000313" key="2">
    <source>
        <dbReference type="Proteomes" id="UP000027361"/>
    </source>
</evidence>
<protein>
    <submittedName>
        <fullName evidence="1">Uncharacterized protein</fullName>
    </submittedName>
</protein>
<comment type="caution">
    <text evidence="1">The sequence shown here is derived from an EMBL/GenBank/DDBJ whole genome shotgun (WGS) entry which is preliminary data.</text>
</comment>
<evidence type="ECO:0000313" key="1">
    <source>
        <dbReference type="EMBL" id="KDN52806.1"/>
    </source>
</evidence>
<reference evidence="1 2" key="1">
    <citation type="submission" date="2014-05" db="EMBL/GenBank/DDBJ databases">
        <title>Draft genome sequence of a rare smut relative, Tilletiaria anomala UBC 951.</title>
        <authorList>
            <consortium name="DOE Joint Genome Institute"/>
            <person name="Toome M."/>
            <person name="Kuo A."/>
            <person name="Henrissat B."/>
            <person name="Lipzen A."/>
            <person name="Tritt A."/>
            <person name="Yoshinaga Y."/>
            <person name="Zane M."/>
            <person name="Barry K."/>
            <person name="Grigoriev I.V."/>
            <person name="Spatafora J.W."/>
            <person name="Aimea M.C."/>
        </authorList>
    </citation>
    <scope>NUCLEOTIDE SEQUENCE [LARGE SCALE GENOMIC DNA]</scope>
    <source>
        <strain evidence="1 2">UBC 951</strain>
    </source>
</reference>
<dbReference type="InParanoid" id="A0A066WGA3"/>
<proteinExistence type="predicted"/>
<gene>
    <name evidence="1" type="ORF">K437DRAFT_148766</name>
</gene>
<accession>A0A066WGA3</accession>
<dbReference type="HOGENOM" id="CLU_1662029_0_0_1"/>